<dbReference type="InterPro" id="IPR005467">
    <property type="entry name" value="His_kinase_dom"/>
</dbReference>
<dbReference type="Gene3D" id="3.30.450.20">
    <property type="entry name" value="PAS domain"/>
    <property type="match status" value="2"/>
</dbReference>
<dbReference type="PRINTS" id="PR00344">
    <property type="entry name" value="BCTRLSENSOR"/>
</dbReference>
<keyword evidence="16" id="KW-0411">Iron-sulfur</keyword>
<evidence type="ECO:0000256" key="2">
    <source>
        <dbReference type="ARBA" id="ARBA00001966"/>
    </source>
</evidence>
<dbReference type="SUPFAM" id="SSF55874">
    <property type="entry name" value="ATPase domain of HSP90 chaperone/DNA topoisomerase II/histidine kinase"/>
    <property type="match status" value="1"/>
</dbReference>
<accession>A0A4R1BIH7</accession>
<dbReference type="EC" id="2.7.13.3" evidence="4"/>
<dbReference type="InterPro" id="IPR004358">
    <property type="entry name" value="Sig_transdc_His_kin-like_C"/>
</dbReference>
<dbReference type="InterPro" id="IPR011712">
    <property type="entry name" value="Sig_transdc_His_kin_sub3_dim/P"/>
</dbReference>
<name>A0A4R1BIH7_9BACT</name>
<dbReference type="GO" id="GO:0046872">
    <property type="term" value="F:metal ion binding"/>
    <property type="evidence" value="ECO:0007669"/>
    <property type="project" value="UniProtKB-KW"/>
</dbReference>
<keyword evidence="14" id="KW-0408">Iron</keyword>
<evidence type="ECO:0000256" key="4">
    <source>
        <dbReference type="ARBA" id="ARBA00012438"/>
    </source>
</evidence>
<dbReference type="GO" id="GO:0005524">
    <property type="term" value="F:ATP binding"/>
    <property type="evidence" value="ECO:0007669"/>
    <property type="project" value="UniProtKB-KW"/>
</dbReference>
<dbReference type="Gene3D" id="1.20.5.1930">
    <property type="match status" value="1"/>
</dbReference>
<organism evidence="21 22">
    <name type="scientific">Flaviaesturariibacter flavus</name>
    <dbReference type="NCBI Taxonomy" id="2502780"/>
    <lineage>
        <taxon>Bacteria</taxon>
        <taxon>Pseudomonadati</taxon>
        <taxon>Bacteroidota</taxon>
        <taxon>Chitinophagia</taxon>
        <taxon>Chitinophagales</taxon>
        <taxon>Chitinophagaceae</taxon>
        <taxon>Flaviaestuariibacter</taxon>
    </lineage>
</organism>
<dbReference type="SMART" id="SM00387">
    <property type="entry name" value="HATPase_c"/>
    <property type="match status" value="1"/>
</dbReference>
<keyword evidence="19" id="KW-0812">Transmembrane</keyword>
<dbReference type="GO" id="GO:0046983">
    <property type="term" value="F:protein dimerization activity"/>
    <property type="evidence" value="ECO:0007669"/>
    <property type="project" value="InterPro"/>
</dbReference>
<dbReference type="Pfam" id="PF22588">
    <property type="entry name" value="dCache_1_like"/>
    <property type="match status" value="1"/>
</dbReference>
<evidence type="ECO:0000256" key="8">
    <source>
        <dbReference type="ARBA" id="ARBA00022553"/>
    </source>
</evidence>
<evidence type="ECO:0000256" key="3">
    <source>
        <dbReference type="ARBA" id="ARBA00004496"/>
    </source>
</evidence>
<keyword evidence="19" id="KW-0472">Membrane</keyword>
<evidence type="ECO:0000256" key="10">
    <source>
        <dbReference type="ARBA" id="ARBA00022723"/>
    </source>
</evidence>
<feature type="domain" description="Histidine kinase" evidence="20">
    <location>
        <begin position="358"/>
        <end position="544"/>
    </location>
</feature>
<evidence type="ECO:0000256" key="15">
    <source>
        <dbReference type="ARBA" id="ARBA00023012"/>
    </source>
</evidence>
<dbReference type="Pfam" id="PF02518">
    <property type="entry name" value="HATPase_c"/>
    <property type="match status" value="1"/>
</dbReference>
<dbReference type="Pfam" id="PF07730">
    <property type="entry name" value="HisKA_3"/>
    <property type="match status" value="1"/>
</dbReference>
<dbReference type="GO" id="GO:0016020">
    <property type="term" value="C:membrane"/>
    <property type="evidence" value="ECO:0007669"/>
    <property type="project" value="InterPro"/>
</dbReference>
<dbReference type="EMBL" id="SJZI01000009">
    <property type="protein sequence ID" value="TCJ17061.1"/>
    <property type="molecule type" value="Genomic_DNA"/>
</dbReference>
<evidence type="ECO:0000256" key="5">
    <source>
        <dbReference type="ARBA" id="ARBA00017322"/>
    </source>
</evidence>
<dbReference type="AlphaFoldDB" id="A0A4R1BIH7"/>
<feature type="transmembrane region" description="Helical" evidence="19">
    <location>
        <begin position="292"/>
        <end position="312"/>
    </location>
</feature>
<comment type="catalytic activity">
    <reaction evidence="1">
        <text>ATP + protein L-histidine = ADP + protein N-phospho-L-histidine.</text>
        <dbReference type="EC" id="2.7.13.3"/>
    </reaction>
</comment>
<dbReference type="GO" id="GO:0000155">
    <property type="term" value="F:phosphorelay sensor kinase activity"/>
    <property type="evidence" value="ECO:0007669"/>
    <property type="project" value="InterPro"/>
</dbReference>
<dbReference type="RefSeq" id="WP_131448271.1">
    <property type="nucleotide sequence ID" value="NZ_SJZI01000009.1"/>
</dbReference>
<evidence type="ECO:0000256" key="12">
    <source>
        <dbReference type="ARBA" id="ARBA00022777"/>
    </source>
</evidence>
<dbReference type="GO" id="GO:0051539">
    <property type="term" value="F:4 iron, 4 sulfur cluster binding"/>
    <property type="evidence" value="ECO:0007669"/>
    <property type="project" value="UniProtKB-KW"/>
</dbReference>
<evidence type="ECO:0000256" key="7">
    <source>
        <dbReference type="ARBA" id="ARBA00022490"/>
    </source>
</evidence>
<evidence type="ECO:0000256" key="16">
    <source>
        <dbReference type="ARBA" id="ARBA00023014"/>
    </source>
</evidence>
<comment type="subcellular location">
    <subcellularLocation>
        <location evidence="3">Cytoplasm</location>
    </subcellularLocation>
</comment>
<dbReference type="InterPro" id="IPR054327">
    <property type="entry name" value="His-kinase-like_sensor"/>
</dbReference>
<proteinExistence type="predicted"/>
<evidence type="ECO:0000256" key="9">
    <source>
        <dbReference type="ARBA" id="ARBA00022679"/>
    </source>
</evidence>
<evidence type="ECO:0000256" key="19">
    <source>
        <dbReference type="SAM" id="Phobius"/>
    </source>
</evidence>
<gene>
    <name evidence="21" type="ORF">EPD60_07045</name>
</gene>
<dbReference type="PANTHER" id="PTHR24421:SF10">
    <property type="entry name" value="NITRATE_NITRITE SENSOR PROTEIN NARQ"/>
    <property type="match status" value="1"/>
</dbReference>
<evidence type="ECO:0000256" key="14">
    <source>
        <dbReference type="ARBA" id="ARBA00023004"/>
    </source>
</evidence>
<keyword evidence="15" id="KW-0902">Two-component regulatory system</keyword>
<dbReference type="Proteomes" id="UP000295334">
    <property type="component" value="Unassembled WGS sequence"/>
</dbReference>
<dbReference type="CDD" id="cd12915">
    <property type="entry name" value="PDC2_DGC_like"/>
    <property type="match status" value="1"/>
</dbReference>
<comment type="function">
    <text evidence="17">Member of the two-component regulatory system NreB/NreC involved in the control of dissimilatory nitrate/nitrite reduction in response to oxygen. NreB functions as a direct oxygen sensor histidine kinase which is autophosphorylated, in the absence of oxygen, probably at the conserved histidine residue, and transfers its phosphate group probably to a conserved aspartate residue of NreC. NreB/NreC activates the expression of the nitrate (narGHJI) and nitrite (nir) reductase operons, as well as the putative nitrate transporter gene narT.</text>
</comment>
<evidence type="ECO:0000256" key="13">
    <source>
        <dbReference type="ARBA" id="ARBA00022840"/>
    </source>
</evidence>
<evidence type="ECO:0000256" key="11">
    <source>
        <dbReference type="ARBA" id="ARBA00022741"/>
    </source>
</evidence>
<comment type="cofactor">
    <cofactor evidence="2">
        <name>[4Fe-4S] cluster</name>
        <dbReference type="ChEBI" id="CHEBI:49883"/>
    </cofactor>
</comment>
<dbReference type="CDD" id="cd12914">
    <property type="entry name" value="PDC1_DGC_like"/>
    <property type="match status" value="1"/>
</dbReference>
<keyword evidence="19" id="KW-1133">Transmembrane helix</keyword>
<dbReference type="OrthoDB" id="9760839at2"/>
<dbReference type="GO" id="GO:0005737">
    <property type="term" value="C:cytoplasm"/>
    <property type="evidence" value="ECO:0007669"/>
    <property type="project" value="UniProtKB-SubCell"/>
</dbReference>
<keyword evidence="9" id="KW-0808">Transferase</keyword>
<keyword evidence="11" id="KW-0547">Nucleotide-binding</keyword>
<evidence type="ECO:0000256" key="17">
    <source>
        <dbReference type="ARBA" id="ARBA00024827"/>
    </source>
</evidence>
<dbReference type="Gene3D" id="3.30.565.10">
    <property type="entry name" value="Histidine kinase-like ATPase, C-terminal domain"/>
    <property type="match status" value="1"/>
</dbReference>
<keyword evidence="13" id="KW-0067">ATP-binding</keyword>
<evidence type="ECO:0000313" key="21">
    <source>
        <dbReference type="EMBL" id="TCJ17061.1"/>
    </source>
</evidence>
<evidence type="ECO:0000256" key="6">
    <source>
        <dbReference type="ARBA" id="ARBA00022485"/>
    </source>
</evidence>
<protein>
    <recommendedName>
        <fullName evidence="5">Oxygen sensor histidine kinase NreB</fullName>
        <ecNumber evidence="4">2.7.13.3</ecNumber>
    </recommendedName>
    <alternativeName>
        <fullName evidence="18">Nitrogen regulation protein B</fullName>
    </alternativeName>
</protein>
<dbReference type="PANTHER" id="PTHR24421">
    <property type="entry name" value="NITRATE/NITRITE SENSOR PROTEIN NARX-RELATED"/>
    <property type="match status" value="1"/>
</dbReference>
<keyword evidence="10" id="KW-0479">Metal-binding</keyword>
<dbReference type="InterPro" id="IPR036890">
    <property type="entry name" value="HATPase_C_sf"/>
</dbReference>
<keyword evidence="22" id="KW-1185">Reference proteome</keyword>
<keyword evidence="6" id="KW-0004">4Fe-4S</keyword>
<evidence type="ECO:0000256" key="18">
    <source>
        <dbReference type="ARBA" id="ARBA00030800"/>
    </source>
</evidence>
<reference evidence="21 22" key="1">
    <citation type="submission" date="2019-03" db="EMBL/GenBank/DDBJ databases">
        <authorList>
            <person name="Kim M.K.M."/>
        </authorList>
    </citation>
    <scope>NUCLEOTIDE SEQUENCE [LARGE SCALE GENOMIC DNA]</scope>
    <source>
        <strain evidence="21 22">17J68-12</strain>
    </source>
</reference>
<evidence type="ECO:0000259" key="20">
    <source>
        <dbReference type="PROSITE" id="PS50109"/>
    </source>
</evidence>
<keyword evidence="7" id="KW-0963">Cytoplasm</keyword>
<dbReference type="InterPro" id="IPR003594">
    <property type="entry name" value="HATPase_dom"/>
</dbReference>
<dbReference type="PROSITE" id="PS50109">
    <property type="entry name" value="HIS_KIN"/>
    <property type="match status" value="1"/>
</dbReference>
<keyword evidence="8" id="KW-0597">Phosphoprotein</keyword>
<dbReference type="InterPro" id="IPR050482">
    <property type="entry name" value="Sensor_HK_TwoCompSys"/>
</dbReference>
<dbReference type="CDD" id="cd16917">
    <property type="entry name" value="HATPase_UhpB-NarQ-NarX-like"/>
    <property type="match status" value="1"/>
</dbReference>
<keyword evidence="12" id="KW-0418">Kinase</keyword>
<evidence type="ECO:0000313" key="22">
    <source>
        <dbReference type="Proteomes" id="UP000295334"/>
    </source>
</evidence>
<sequence>MVLTRRLDKPRRLFPVAAIFCAGIIVLLWTAIFQQQRSARAAAIAASEGRSDNLAVSLEQYAIRTIHNADALLQLVRLEYTRVNGPVDFDHLRNGGLIDAAFVQGIAVLDAHGRMVAGDSSMRQSIGMDLSDREHFTFHRDRKNDTLFIGKPIFSRTINRIVIPISRRLQTADGRFAGTVAVQIEPRTFTEFYAHARMRPNDIMSLISLDGITYARRTGTRESQGEDISKSPLFSYVARQPVGSYFARDAIRGIPTYFSYRKLENYPMIATVGVSEIDVLAEYRVMSRRENWFGALVSTLVLLFTGMVVITLRQRRYSINAIRKAAQAHRREQRRMQRQMTQQIIAAQEREREEIGRELHDNVNQVLTTVKLYLELVQSEPAQGARLLPRAVAYLQQCISGIRTLSRELSAPTLGTRSIVDSIAALVEMVGEGGRLDIRFDHEHYKRAMPKEQKLALYRILQEQLNNIQKHAGASEVLITLDQNASETMLRIRDNGKGFDPTARRAGIGINNIRSRARALGGSLRIETAPGRGCTLQVTLPLPAEAEEPKGNSMAQH</sequence>
<comment type="caution">
    <text evidence="21">The sequence shown here is derived from an EMBL/GenBank/DDBJ whole genome shotgun (WGS) entry which is preliminary data.</text>
</comment>
<evidence type="ECO:0000256" key="1">
    <source>
        <dbReference type="ARBA" id="ARBA00000085"/>
    </source>
</evidence>
<feature type="transmembrane region" description="Helical" evidence="19">
    <location>
        <begin position="12"/>
        <end position="32"/>
    </location>
</feature>